<reference evidence="1 2" key="1">
    <citation type="submission" date="2013-07" db="EMBL/GenBank/DDBJ databases">
        <authorList>
            <person name="Weinstock G."/>
            <person name="Sodergren E."/>
            <person name="Wylie T."/>
            <person name="Fulton L."/>
            <person name="Fulton R."/>
            <person name="Fronick C."/>
            <person name="O'Laughlin M."/>
            <person name="Godfrey J."/>
            <person name="Miner T."/>
            <person name="Herter B."/>
            <person name="Appelbaum E."/>
            <person name="Cordes M."/>
            <person name="Lek S."/>
            <person name="Wollam A."/>
            <person name="Pepin K.H."/>
            <person name="Palsikar V.B."/>
            <person name="Mitreva M."/>
            <person name="Wilson R.K."/>
        </authorList>
    </citation>
    <scope>NUCLEOTIDE SEQUENCE [LARGE SCALE GENOMIC DNA]</scope>
    <source>
        <strain evidence="1 2">ATCC 27760</strain>
    </source>
</reference>
<keyword evidence="2" id="KW-1185">Reference proteome</keyword>
<proteinExistence type="predicted"/>
<gene>
    <name evidence="1" type="ORF">RUMCAL_02706</name>
</gene>
<dbReference type="eggNOG" id="ENOG5030SQM">
    <property type="taxonomic scope" value="Bacteria"/>
</dbReference>
<dbReference type="Proteomes" id="UP000016662">
    <property type="component" value="Unassembled WGS sequence"/>
</dbReference>
<protein>
    <submittedName>
        <fullName evidence="1">Uncharacterized protein</fullName>
    </submittedName>
</protein>
<evidence type="ECO:0000313" key="2">
    <source>
        <dbReference type="Proteomes" id="UP000016662"/>
    </source>
</evidence>
<name>U2KFU7_9FIRM</name>
<dbReference type="AlphaFoldDB" id="U2KFU7"/>
<comment type="caution">
    <text evidence="1">The sequence shown here is derived from an EMBL/GenBank/DDBJ whole genome shotgun (WGS) entry which is preliminary data.</text>
</comment>
<dbReference type="HOGENOM" id="CLU_188508_1_0_9"/>
<accession>U2KFU7</accession>
<dbReference type="EMBL" id="AWVF01000336">
    <property type="protein sequence ID" value="ERJ90980.1"/>
    <property type="molecule type" value="Genomic_DNA"/>
</dbReference>
<organism evidence="1 2">
    <name type="scientific">Ruminococcus callidus ATCC 27760</name>
    <dbReference type="NCBI Taxonomy" id="411473"/>
    <lineage>
        <taxon>Bacteria</taxon>
        <taxon>Bacillati</taxon>
        <taxon>Bacillota</taxon>
        <taxon>Clostridia</taxon>
        <taxon>Eubacteriales</taxon>
        <taxon>Oscillospiraceae</taxon>
        <taxon>Ruminococcus</taxon>
    </lineage>
</organism>
<evidence type="ECO:0000313" key="1">
    <source>
        <dbReference type="EMBL" id="ERJ90980.1"/>
    </source>
</evidence>
<sequence length="84" mass="9964">MGNEGGIKMTKKALERKLNELSIDKRAYDLNGGLPNETYCIEESNGKWYTYYSERGKRTSFNSFETEEEACQYFLDWLKYIFHI</sequence>
<dbReference type="STRING" id="411473.RUMCAL_02706"/>